<dbReference type="PANTHER" id="PTHR47951:SF7">
    <property type="entry name" value="FLAVONOID 3',5'-HYDROXYLASE-LIKE ISOFORM X1"/>
    <property type="match status" value="1"/>
</dbReference>
<dbReference type="InterPro" id="IPR036396">
    <property type="entry name" value="Cyt_P450_sf"/>
</dbReference>
<dbReference type="GO" id="GO:0005506">
    <property type="term" value="F:iron ion binding"/>
    <property type="evidence" value="ECO:0007669"/>
    <property type="project" value="InterPro"/>
</dbReference>
<keyword evidence="1" id="KW-0349">Heme</keyword>
<dbReference type="GO" id="GO:0044550">
    <property type="term" value="P:secondary metabolite biosynthetic process"/>
    <property type="evidence" value="ECO:0007669"/>
    <property type="project" value="UniProtKB-ARBA"/>
</dbReference>
<dbReference type="OrthoDB" id="6764281at2759"/>
<protein>
    <recommendedName>
        <fullName evidence="4">Cytochrome P450</fullName>
    </recommendedName>
</protein>
<dbReference type="AlphaFoldDB" id="A0A7J7MCT7"/>
<dbReference type="PANTHER" id="PTHR47951">
    <property type="entry name" value="OS08G0547900 PROTEIN"/>
    <property type="match status" value="1"/>
</dbReference>
<name>A0A7J7MCT7_9MAGN</name>
<evidence type="ECO:0000313" key="3">
    <source>
        <dbReference type="Proteomes" id="UP000541444"/>
    </source>
</evidence>
<dbReference type="InterPro" id="IPR002401">
    <property type="entry name" value="Cyt_P450_E_grp-I"/>
</dbReference>
<sequence>MWVDDPMRDVLHQKESHIPKLYYLNAAVKETLCVHPVVPLLVSRRPSESCIMAGYTIPIGTQVFINAWVIQRDPQFWGNPLEFQPERFLRGTSKWDYSGTDFQYIPFGSGRRICTGIFLVERKVPYLIGPLLHLFEWQLAEGTDLDLTEKFGVVLKKVTPLIAIPVPRFSDPKLYR</sequence>
<dbReference type="InterPro" id="IPR001128">
    <property type="entry name" value="Cyt_P450"/>
</dbReference>
<evidence type="ECO:0000313" key="2">
    <source>
        <dbReference type="EMBL" id="KAF6152600.1"/>
    </source>
</evidence>
<feature type="binding site" description="axial binding residue" evidence="1">
    <location>
        <position position="114"/>
    </location>
    <ligand>
        <name>heme</name>
        <dbReference type="ChEBI" id="CHEBI:30413"/>
    </ligand>
    <ligandPart>
        <name>Fe</name>
        <dbReference type="ChEBI" id="CHEBI:18248"/>
    </ligandPart>
</feature>
<dbReference type="PRINTS" id="PR00463">
    <property type="entry name" value="EP450I"/>
</dbReference>
<dbReference type="Pfam" id="PF00067">
    <property type="entry name" value="p450"/>
    <property type="match status" value="1"/>
</dbReference>
<organism evidence="2 3">
    <name type="scientific">Kingdonia uniflora</name>
    <dbReference type="NCBI Taxonomy" id="39325"/>
    <lineage>
        <taxon>Eukaryota</taxon>
        <taxon>Viridiplantae</taxon>
        <taxon>Streptophyta</taxon>
        <taxon>Embryophyta</taxon>
        <taxon>Tracheophyta</taxon>
        <taxon>Spermatophyta</taxon>
        <taxon>Magnoliopsida</taxon>
        <taxon>Ranunculales</taxon>
        <taxon>Circaeasteraceae</taxon>
        <taxon>Kingdonia</taxon>
    </lineage>
</organism>
<evidence type="ECO:0000256" key="1">
    <source>
        <dbReference type="PIRSR" id="PIRSR602401-1"/>
    </source>
</evidence>
<keyword evidence="1" id="KW-0408">Iron</keyword>
<dbReference type="GO" id="GO:0004497">
    <property type="term" value="F:monooxygenase activity"/>
    <property type="evidence" value="ECO:0007669"/>
    <property type="project" value="InterPro"/>
</dbReference>
<dbReference type="SUPFAM" id="SSF48264">
    <property type="entry name" value="Cytochrome P450"/>
    <property type="match status" value="1"/>
</dbReference>
<dbReference type="GO" id="GO:0020037">
    <property type="term" value="F:heme binding"/>
    <property type="evidence" value="ECO:0007669"/>
    <property type="project" value="InterPro"/>
</dbReference>
<reference evidence="2 3" key="1">
    <citation type="journal article" date="2020" name="IScience">
        <title>Genome Sequencing of the Endangered Kingdonia uniflora (Circaeasteraceae, Ranunculales) Reveals Potential Mechanisms of Evolutionary Specialization.</title>
        <authorList>
            <person name="Sun Y."/>
            <person name="Deng T."/>
            <person name="Zhang A."/>
            <person name="Moore M.J."/>
            <person name="Landis J.B."/>
            <person name="Lin N."/>
            <person name="Zhang H."/>
            <person name="Zhang X."/>
            <person name="Huang J."/>
            <person name="Zhang X."/>
            <person name="Sun H."/>
            <person name="Wang H."/>
        </authorList>
    </citation>
    <scope>NUCLEOTIDE SEQUENCE [LARGE SCALE GENOMIC DNA]</scope>
    <source>
        <strain evidence="2">TB1705</strain>
        <tissue evidence="2">Leaf</tissue>
    </source>
</reference>
<dbReference type="Proteomes" id="UP000541444">
    <property type="component" value="Unassembled WGS sequence"/>
</dbReference>
<keyword evidence="1" id="KW-0479">Metal-binding</keyword>
<comment type="cofactor">
    <cofactor evidence="1">
        <name>heme</name>
        <dbReference type="ChEBI" id="CHEBI:30413"/>
    </cofactor>
</comment>
<evidence type="ECO:0008006" key="4">
    <source>
        <dbReference type="Google" id="ProtNLM"/>
    </source>
</evidence>
<dbReference type="Gene3D" id="1.10.630.10">
    <property type="entry name" value="Cytochrome P450"/>
    <property type="match status" value="1"/>
</dbReference>
<dbReference type="EMBL" id="JACGCM010001620">
    <property type="protein sequence ID" value="KAF6152600.1"/>
    <property type="molecule type" value="Genomic_DNA"/>
</dbReference>
<dbReference type="GO" id="GO:0016705">
    <property type="term" value="F:oxidoreductase activity, acting on paired donors, with incorporation or reduction of molecular oxygen"/>
    <property type="evidence" value="ECO:0007669"/>
    <property type="project" value="InterPro"/>
</dbReference>
<proteinExistence type="predicted"/>
<keyword evidence="3" id="KW-1185">Reference proteome</keyword>
<gene>
    <name evidence="2" type="ORF">GIB67_013047</name>
</gene>
<comment type="caution">
    <text evidence="2">The sequence shown here is derived from an EMBL/GenBank/DDBJ whole genome shotgun (WGS) entry which is preliminary data.</text>
</comment>
<accession>A0A7J7MCT7</accession>